<accession>A0A6L5XNI7</accession>
<dbReference type="GO" id="GO:0005829">
    <property type="term" value="C:cytosol"/>
    <property type="evidence" value="ECO:0007669"/>
    <property type="project" value="TreeGrafter"/>
</dbReference>
<feature type="binding site" evidence="7">
    <location>
        <position position="48"/>
    </location>
    <ligand>
        <name>NADP(+)</name>
        <dbReference type="ChEBI" id="CHEBI:58349"/>
    </ligand>
</feature>
<evidence type="ECO:0000313" key="9">
    <source>
        <dbReference type="EMBL" id="MSS28854.1"/>
    </source>
</evidence>
<dbReference type="Gene3D" id="3.60.150.10">
    <property type="entry name" value="Chorismate synthase AroC"/>
    <property type="match status" value="1"/>
</dbReference>
<dbReference type="NCBIfam" id="NF003793">
    <property type="entry name" value="PRK05382.1"/>
    <property type="match status" value="1"/>
</dbReference>
<dbReference type="PIRSF" id="PIRSF001456">
    <property type="entry name" value="Chorismate_synth"/>
    <property type="match status" value="1"/>
</dbReference>
<dbReference type="GO" id="GO:0008652">
    <property type="term" value="P:amino acid biosynthetic process"/>
    <property type="evidence" value="ECO:0007669"/>
    <property type="project" value="UniProtKB-KW"/>
</dbReference>
<dbReference type="PANTHER" id="PTHR21085">
    <property type="entry name" value="CHORISMATE SYNTHASE"/>
    <property type="match status" value="1"/>
</dbReference>
<dbReference type="PROSITE" id="PS00788">
    <property type="entry name" value="CHORISMATE_SYNTHASE_2"/>
    <property type="match status" value="1"/>
</dbReference>
<reference evidence="9 10" key="1">
    <citation type="submission" date="2019-09" db="EMBL/GenBank/DDBJ databases">
        <title>In-depth cultivation of the pig gut microbiome towards novel bacterial diversity and tailored functional studies.</title>
        <authorList>
            <person name="Wylensek D."/>
            <person name="Hitch T.C.A."/>
            <person name="Clavel T."/>
        </authorList>
    </citation>
    <scope>NUCLEOTIDE SEQUENCE [LARGE SCALE GENOMIC DNA]</scope>
    <source>
        <strain evidence="9 10">PG-178-WT-4</strain>
    </source>
</reference>
<dbReference type="UniPathway" id="UPA00053">
    <property type="reaction ID" value="UER00090"/>
</dbReference>
<feature type="binding site" evidence="7">
    <location>
        <begin position="303"/>
        <end position="307"/>
    </location>
    <ligand>
        <name>FMN</name>
        <dbReference type="ChEBI" id="CHEBI:58210"/>
    </ligand>
</feature>
<dbReference type="InterPro" id="IPR000453">
    <property type="entry name" value="Chorismate_synth"/>
</dbReference>
<evidence type="ECO:0000256" key="3">
    <source>
        <dbReference type="ARBA" id="ARBA00013036"/>
    </source>
</evidence>
<evidence type="ECO:0000313" key="10">
    <source>
        <dbReference type="Proteomes" id="UP000477488"/>
    </source>
</evidence>
<sequence>MAGNTFGRILRLTTFGESHGPGLGGVLDGCPAGLELCEADMQAELDLRKPGQGPTATKRKESDTVRLLSGVFEGRTTGTPIGFYIANEDQRSRDYGNLADVFRPGHADWGYFQKYNGLRDHRGGGRSSGRETAARVAGGVIAKKILARKDVGIQAACVELGGIAVPAGDVDMERALSRPYFAASDAAPALWDAAVAEARKAGDTLGGIVQIVARNVPAGLGEPVFDKLEAVLAHAIMSVGAVKGVEVGEGFAAARLRGSQNNDALLPGADGSISSARFTSNHAGGILGGISSGQDIVLRAAVKPIASIAQEQQTVDKEGRAAAVLVGGRHDLSAIPRIVPVLSAMTALALADALLLQSRMEHGL</sequence>
<dbReference type="Proteomes" id="UP000477488">
    <property type="component" value="Unassembled WGS sequence"/>
</dbReference>
<dbReference type="EC" id="4.2.3.5" evidence="3 7"/>
<comment type="subunit">
    <text evidence="7">Homotetramer.</text>
</comment>
<comment type="cofactor">
    <cofactor evidence="7 8">
        <name>FMNH2</name>
        <dbReference type="ChEBI" id="CHEBI:57618"/>
    </cofactor>
    <text evidence="7 8">Reduced FMN (FMNH(2)).</text>
</comment>
<dbReference type="GO" id="GO:0009073">
    <property type="term" value="P:aromatic amino acid family biosynthetic process"/>
    <property type="evidence" value="ECO:0007669"/>
    <property type="project" value="UniProtKB-KW"/>
</dbReference>
<proteinExistence type="inferred from homology"/>
<feature type="binding site" evidence="7">
    <location>
        <position position="329"/>
    </location>
    <ligand>
        <name>FMN</name>
        <dbReference type="ChEBI" id="CHEBI:58210"/>
    </ligand>
</feature>
<dbReference type="GO" id="GO:0004107">
    <property type="term" value="F:chorismate synthase activity"/>
    <property type="evidence" value="ECO:0007669"/>
    <property type="project" value="UniProtKB-UniRule"/>
</dbReference>
<feature type="binding site" evidence="7">
    <location>
        <begin position="126"/>
        <end position="128"/>
    </location>
    <ligand>
        <name>FMN</name>
        <dbReference type="ChEBI" id="CHEBI:58210"/>
    </ligand>
</feature>
<keyword evidence="7" id="KW-0521">NADP</keyword>
<dbReference type="PROSITE" id="PS00787">
    <property type="entry name" value="CHORISMATE_SYNTHASE_1"/>
    <property type="match status" value="1"/>
</dbReference>
<dbReference type="InterPro" id="IPR035904">
    <property type="entry name" value="Chorismate_synth_AroC_sf"/>
</dbReference>
<evidence type="ECO:0000256" key="4">
    <source>
        <dbReference type="ARBA" id="ARBA00022605"/>
    </source>
</evidence>
<comment type="function">
    <text evidence="7">Catalyzes the anti-1,4-elimination of the C-3 phosphate and the C-6 proR hydrogen from 5-enolpyruvylshikimate-3-phosphate (EPSP) to yield chorismate, which is the branch point compound that serves as the starting substrate for the three terminal pathways of aromatic amino acid biosynthesis. This reaction introduces a second double bond into the aromatic ring system.</text>
</comment>
<evidence type="ECO:0000256" key="5">
    <source>
        <dbReference type="ARBA" id="ARBA00023141"/>
    </source>
</evidence>
<comment type="pathway">
    <text evidence="1 7 8">Metabolic intermediate biosynthesis; chorismate biosynthesis; chorismate from D-erythrose 4-phosphate and phosphoenolpyruvate: step 7/7.</text>
</comment>
<keyword evidence="7" id="KW-0285">Flavoprotein</keyword>
<dbReference type="EMBL" id="VUMH01000015">
    <property type="protein sequence ID" value="MSS28854.1"/>
    <property type="molecule type" value="Genomic_DNA"/>
</dbReference>
<dbReference type="GO" id="GO:0009423">
    <property type="term" value="P:chorismate biosynthetic process"/>
    <property type="evidence" value="ECO:0007669"/>
    <property type="project" value="UniProtKB-UniRule"/>
</dbReference>
<dbReference type="RefSeq" id="WP_154512677.1">
    <property type="nucleotide sequence ID" value="NZ_VUMH01000015.1"/>
</dbReference>
<dbReference type="InterPro" id="IPR020541">
    <property type="entry name" value="Chorismate_synthase_CS"/>
</dbReference>
<comment type="caution">
    <text evidence="9">The sequence shown here is derived from an EMBL/GenBank/DDBJ whole genome shotgun (WGS) entry which is preliminary data.</text>
</comment>
<dbReference type="Pfam" id="PF01264">
    <property type="entry name" value="Chorismate_synt"/>
    <property type="match status" value="1"/>
</dbReference>
<evidence type="ECO:0000256" key="6">
    <source>
        <dbReference type="ARBA" id="ARBA00023239"/>
    </source>
</evidence>
<comment type="catalytic activity">
    <reaction evidence="7 8">
        <text>5-O-(1-carboxyvinyl)-3-phosphoshikimate = chorismate + phosphate</text>
        <dbReference type="Rhea" id="RHEA:21020"/>
        <dbReference type="ChEBI" id="CHEBI:29748"/>
        <dbReference type="ChEBI" id="CHEBI:43474"/>
        <dbReference type="ChEBI" id="CHEBI:57701"/>
        <dbReference type="EC" id="4.2.3.5"/>
    </reaction>
</comment>
<dbReference type="GO" id="GO:0010181">
    <property type="term" value="F:FMN binding"/>
    <property type="evidence" value="ECO:0007669"/>
    <property type="project" value="TreeGrafter"/>
</dbReference>
<dbReference type="HAMAP" id="MF_00300">
    <property type="entry name" value="Chorismate_synth"/>
    <property type="match status" value="1"/>
</dbReference>
<dbReference type="PANTHER" id="PTHR21085:SF0">
    <property type="entry name" value="CHORISMATE SYNTHASE"/>
    <property type="match status" value="1"/>
</dbReference>
<comment type="caution">
    <text evidence="7">Lacks conserved residue(s) required for the propagation of feature annotation.</text>
</comment>
<keyword evidence="6 7" id="KW-0456">Lyase</keyword>
<keyword evidence="7" id="KW-0288">FMN</keyword>
<keyword evidence="7" id="KW-0274">FAD</keyword>
<keyword evidence="10" id="KW-1185">Reference proteome</keyword>
<comment type="similarity">
    <text evidence="2 7 8">Belongs to the chorismate synthase family.</text>
</comment>
<evidence type="ECO:0000256" key="2">
    <source>
        <dbReference type="ARBA" id="ARBA00008014"/>
    </source>
</evidence>
<evidence type="ECO:0000256" key="8">
    <source>
        <dbReference type="RuleBase" id="RU000605"/>
    </source>
</evidence>
<dbReference type="SUPFAM" id="SSF103263">
    <property type="entry name" value="Chorismate synthase, AroC"/>
    <property type="match status" value="1"/>
</dbReference>
<dbReference type="AlphaFoldDB" id="A0A6L5XNI7"/>
<name>A0A6L5XNI7_9BACT</name>
<protein>
    <recommendedName>
        <fullName evidence="3 7">Chorismate synthase</fullName>
        <shortName evidence="7">CS</shortName>
        <ecNumber evidence="3 7">4.2.3.5</ecNumber>
    </recommendedName>
    <alternativeName>
        <fullName evidence="7">5-enolpyruvylshikimate-3-phosphate phospholyase</fullName>
    </alternativeName>
</protein>
<organism evidence="9 10">
    <name type="scientific">Desulfovibrio porci</name>
    <dbReference type="NCBI Taxonomy" id="2605782"/>
    <lineage>
        <taxon>Bacteria</taxon>
        <taxon>Pseudomonadati</taxon>
        <taxon>Thermodesulfobacteriota</taxon>
        <taxon>Desulfovibrionia</taxon>
        <taxon>Desulfovibrionales</taxon>
        <taxon>Desulfovibrionaceae</taxon>
        <taxon>Desulfovibrio</taxon>
    </lineage>
</organism>
<evidence type="ECO:0000256" key="7">
    <source>
        <dbReference type="HAMAP-Rule" id="MF_00300"/>
    </source>
</evidence>
<keyword evidence="5 7" id="KW-0057">Aromatic amino acid biosynthesis</keyword>
<dbReference type="CDD" id="cd07304">
    <property type="entry name" value="Chorismate_synthase"/>
    <property type="match status" value="1"/>
</dbReference>
<feature type="binding site" evidence="7">
    <location>
        <position position="288"/>
    </location>
    <ligand>
        <name>FMN</name>
        <dbReference type="ChEBI" id="CHEBI:58210"/>
    </ligand>
</feature>
<evidence type="ECO:0000256" key="1">
    <source>
        <dbReference type="ARBA" id="ARBA00005044"/>
    </source>
</evidence>
<keyword evidence="4 7" id="KW-0028">Amino-acid biosynthesis</keyword>
<gene>
    <name evidence="7 9" type="primary">aroC</name>
    <name evidence="9" type="ORF">FYJ44_12620</name>
</gene>
<dbReference type="NCBIfam" id="TIGR00033">
    <property type="entry name" value="aroC"/>
    <property type="match status" value="1"/>
</dbReference>